<sequence length="288" mass="30710">MKNSRAIVMIGISILAALLAVVLAARWISQQASLSTNKVAVAAVDINLGTRLTPDMIRLADWPAGSMPQDSFTDLKQLDTRVTRTSLQRGEPLTESKLAPHGATGGLSAVVAEGKRAMTVRVNDVIGVAGFALPGNFVDILVSTQEENNDKSSGRELSISKLVLERILVLAVAQEASQNETKPKVVSAVTLEVSPEQAEKLDLARSIGQLSLVLRNQVDLQPTQTDGATKHSLLERSADAPLATALPNPMLKPIPTKIGKAPKNRTPRPSEEACQQVITGSGRITQCY</sequence>
<dbReference type="InterPro" id="IPR013974">
    <property type="entry name" value="SAF"/>
</dbReference>
<dbReference type="CDD" id="cd11614">
    <property type="entry name" value="SAF_CpaB_FlgA_like"/>
    <property type="match status" value="1"/>
</dbReference>
<dbReference type="Gene3D" id="3.90.1210.10">
    <property type="entry name" value="Antifreeze-like/N-acetylneuraminic acid synthase C-terminal domain"/>
    <property type="match status" value="1"/>
</dbReference>
<evidence type="ECO:0000259" key="2">
    <source>
        <dbReference type="SMART" id="SM00858"/>
    </source>
</evidence>
<organism evidence="3 4">
    <name type="scientific">Paraherbaspirillum soli</name>
    <dbReference type="NCBI Taxonomy" id="631222"/>
    <lineage>
        <taxon>Bacteria</taxon>
        <taxon>Pseudomonadati</taxon>
        <taxon>Pseudomonadota</taxon>
        <taxon>Betaproteobacteria</taxon>
        <taxon>Burkholderiales</taxon>
        <taxon>Oxalobacteraceae</taxon>
        <taxon>Paraherbaspirillum</taxon>
    </lineage>
</organism>
<dbReference type="EMBL" id="JBHSMT010000026">
    <property type="protein sequence ID" value="MFC5475292.1"/>
    <property type="molecule type" value="Genomic_DNA"/>
</dbReference>
<comment type="caution">
    <text evidence="3">The sequence shown here is derived from an EMBL/GenBank/DDBJ whole genome shotgun (WGS) entry which is preliminary data.</text>
</comment>
<dbReference type="Proteomes" id="UP001596045">
    <property type="component" value="Unassembled WGS sequence"/>
</dbReference>
<gene>
    <name evidence="3" type="primary">cpaB</name>
    <name evidence="3" type="ORF">ACFPM8_15130</name>
</gene>
<name>A0ABW0MDI9_9BURK</name>
<dbReference type="RefSeq" id="WP_378998442.1">
    <property type="nucleotide sequence ID" value="NZ_JBHSMT010000026.1"/>
</dbReference>
<evidence type="ECO:0000313" key="4">
    <source>
        <dbReference type="Proteomes" id="UP001596045"/>
    </source>
</evidence>
<reference evidence="4" key="1">
    <citation type="journal article" date="2019" name="Int. J. Syst. Evol. Microbiol.">
        <title>The Global Catalogue of Microorganisms (GCM) 10K type strain sequencing project: providing services to taxonomists for standard genome sequencing and annotation.</title>
        <authorList>
            <consortium name="The Broad Institute Genomics Platform"/>
            <consortium name="The Broad Institute Genome Sequencing Center for Infectious Disease"/>
            <person name="Wu L."/>
            <person name="Ma J."/>
        </authorList>
    </citation>
    <scope>NUCLEOTIDE SEQUENCE [LARGE SCALE GENOMIC DNA]</scope>
    <source>
        <strain evidence="4">JCM 17066</strain>
    </source>
</reference>
<dbReference type="InterPro" id="IPR031571">
    <property type="entry name" value="RcpC_dom"/>
</dbReference>
<dbReference type="Pfam" id="PF16976">
    <property type="entry name" value="RcpC"/>
    <property type="match status" value="1"/>
</dbReference>
<evidence type="ECO:0000313" key="3">
    <source>
        <dbReference type="EMBL" id="MFC5475292.1"/>
    </source>
</evidence>
<keyword evidence="4" id="KW-1185">Reference proteome</keyword>
<proteinExistence type="predicted"/>
<protein>
    <submittedName>
        <fullName evidence="3">Flp pilus assembly protein CpaB</fullName>
    </submittedName>
</protein>
<evidence type="ECO:0000256" key="1">
    <source>
        <dbReference type="SAM" id="MobiDB-lite"/>
    </source>
</evidence>
<dbReference type="Pfam" id="PF08666">
    <property type="entry name" value="SAF"/>
    <property type="match status" value="1"/>
</dbReference>
<dbReference type="InterPro" id="IPR017592">
    <property type="entry name" value="Pilus_assmbl_Flp-typ_CpaB"/>
</dbReference>
<dbReference type="NCBIfam" id="TIGR03177">
    <property type="entry name" value="pilus_cpaB"/>
    <property type="match status" value="1"/>
</dbReference>
<feature type="region of interest" description="Disordered" evidence="1">
    <location>
        <begin position="245"/>
        <end position="271"/>
    </location>
</feature>
<accession>A0ABW0MDI9</accession>
<feature type="domain" description="SAF" evidence="2">
    <location>
        <begin position="37"/>
        <end position="99"/>
    </location>
</feature>
<dbReference type="SMART" id="SM00858">
    <property type="entry name" value="SAF"/>
    <property type="match status" value="1"/>
</dbReference>